<evidence type="ECO:0000256" key="8">
    <source>
        <dbReference type="SAM" id="Phobius"/>
    </source>
</evidence>
<dbReference type="PANTHER" id="PTHR30520">
    <property type="entry name" value="FORMATE TRANSPORTER-RELATED"/>
    <property type="match status" value="1"/>
</dbReference>
<keyword evidence="10" id="KW-1185">Reference proteome</keyword>
<dbReference type="GO" id="GO:0005886">
    <property type="term" value="C:plasma membrane"/>
    <property type="evidence" value="ECO:0007669"/>
    <property type="project" value="TreeGrafter"/>
</dbReference>
<feature type="region of interest" description="Disordered" evidence="7">
    <location>
        <begin position="352"/>
        <end position="371"/>
    </location>
</feature>
<dbReference type="InterPro" id="IPR024002">
    <property type="entry name" value="For/NO2_transpt_CS"/>
</dbReference>
<evidence type="ECO:0000256" key="2">
    <source>
        <dbReference type="ARBA" id="ARBA00022448"/>
    </source>
</evidence>
<dbReference type="OrthoDB" id="4829at2759"/>
<dbReference type="EMBL" id="KQ965745">
    <property type="protein sequence ID" value="KXS17714.1"/>
    <property type="molecule type" value="Genomic_DNA"/>
</dbReference>
<feature type="transmembrane region" description="Helical" evidence="8">
    <location>
        <begin position="197"/>
        <end position="219"/>
    </location>
</feature>
<comment type="subcellular location">
    <subcellularLocation>
        <location evidence="1">Membrane</location>
        <topology evidence="1">Multi-pass membrane protein</topology>
    </subcellularLocation>
</comment>
<evidence type="ECO:0000256" key="6">
    <source>
        <dbReference type="ARBA" id="ARBA00049660"/>
    </source>
</evidence>
<evidence type="ECO:0008006" key="11">
    <source>
        <dbReference type="Google" id="ProtNLM"/>
    </source>
</evidence>
<proteinExistence type="inferred from homology"/>
<dbReference type="STRING" id="1344416.A0A139AMC2"/>
<dbReference type="InterPro" id="IPR000292">
    <property type="entry name" value="For/NO2_transpt"/>
</dbReference>
<dbReference type="Proteomes" id="UP000070544">
    <property type="component" value="Unassembled WGS sequence"/>
</dbReference>
<dbReference type="Gene3D" id="1.20.1080.10">
    <property type="entry name" value="Glycerol uptake facilitator protein"/>
    <property type="match status" value="1"/>
</dbReference>
<keyword evidence="4 8" id="KW-1133">Transmembrane helix</keyword>
<keyword evidence="2" id="KW-0813">Transport</keyword>
<feature type="transmembrane region" description="Helical" evidence="8">
    <location>
        <begin position="166"/>
        <end position="185"/>
    </location>
</feature>
<dbReference type="PANTHER" id="PTHR30520:SF6">
    <property type="entry name" value="FORMATE_NITRATE FAMILY TRANSPORTER (EUROFUNG)"/>
    <property type="match status" value="1"/>
</dbReference>
<evidence type="ECO:0000256" key="7">
    <source>
        <dbReference type="SAM" id="MobiDB-lite"/>
    </source>
</evidence>
<feature type="region of interest" description="Disordered" evidence="7">
    <location>
        <begin position="441"/>
        <end position="468"/>
    </location>
</feature>
<feature type="transmembrane region" description="Helical" evidence="8">
    <location>
        <begin position="70"/>
        <end position="90"/>
    </location>
</feature>
<feature type="transmembrane region" description="Helical" evidence="8">
    <location>
        <begin position="111"/>
        <end position="133"/>
    </location>
</feature>
<evidence type="ECO:0000313" key="9">
    <source>
        <dbReference type="EMBL" id="KXS17714.1"/>
    </source>
</evidence>
<feature type="compositionally biased region" description="Basic and acidic residues" evidence="7">
    <location>
        <begin position="441"/>
        <end position="461"/>
    </location>
</feature>
<keyword evidence="5 8" id="KW-0472">Membrane</keyword>
<dbReference type="Pfam" id="PF01226">
    <property type="entry name" value="Form_Nir_trans"/>
    <property type="match status" value="1"/>
</dbReference>
<evidence type="ECO:0000313" key="10">
    <source>
        <dbReference type="Proteomes" id="UP000070544"/>
    </source>
</evidence>
<comment type="similarity">
    <text evidence="6">Belongs to the FNT transporter (TC 1.A.16) family.</text>
</comment>
<dbReference type="AlphaFoldDB" id="A0A139AMC2"/>
<evidence type="ECO:0000256" key="3">
    <source>
        <dbReference type="ARBA" id="ARBA00022692"/>
    </source>
</evidence>
<dbReference type="GO" id="GO:0015707">
    <property type="term" value="P:nitrite transport"/>
    <property type="evidence" value="ECO:0007669"/>
    <property type="project" value="TreeGrafter"/>
</dbReference>
<dbReference type="PROSITE" id="PS01005">
    <property type="entry name" value="FORMATE_NITRITE_TP_1"/>
    <property type="match status" value="1"/>
</dbReference>
<keyword evidence="3 8" id="KW-0812">Transmembrane</keyword>
<accession>A0A139AMC2</accession>
<organism evidence="9 10">
    <name type="scientific">Gonapodya prolifera (strain JEL478)</name>
    <name type="common">Monoblepharis prolifera</name>
    <dbReference type="NCBI Taxonomy" id="1344416"/>
    <lineage>
        <taxon>Eukaryota</taxon>
        <taxon>Fungi</taxon>
        <taxon>Fungi incertae sedis</taxon>
        <taxon>Chytridiomycota</taxon>
        <taxon>Chytridiomycota incertae sedis</taxon>
        <taxon>Monoblepharidomycetes</taxon>
        <taxon>Monoblepharidales</taxon>
        <taxon>Gonapodyaceae</taxon>
        <taxon>Gonapodya</taxon>
    </lineage>
</organism>
<dbReference type="NCBIfam" id="TIGR00790">
    <property type="entry name" value="fnt"/>
    <property type="match status" value="1"/>
</dbReference>
<feature type="transmembrane region" description="Helical" evidence="8">
    <location>
        <begin position="30"/>
        <end position="50"/>
    </location>
</feature>
<protein>
    <recommendedName>
        <fullName evidence="11">Formate/nitrite transporter</fullName>
    </recommendedName>
</protein>
<name>A0A139AMC2_GONPJ</name>
<reference evidence="9 10" key="1">
    <citation type="journal article" date="2015" name="Genome Biol. Evol.">
        <title>Phylogenomic analyses indicate that early fungi evolved digesting cell walls of algal ancestors of land plants.</title>
        <authorList>
            <person name="Chang Y."/>
            <person name="Wang S."/>
            <person name="Sekimoto S."/>
            <person name="Aerts A.L."/>
            <person name="Choi C."/>
            <person name="Clum A."/>
            <person name="LaButti K.M."/>
            <person name="Lindquist E.A."/>
            <person name="Yee Ngan C."/>
            <person name="Ohm R.A."/>
            <person name="Salamov A.A."/>
            <person name="Grigoriev I.V."/>
            <person name="Spatafora J.W."/>
            <person name="Berbee M.L."/>
        </authorList>
    </citation>
    <scope>NUCLEOTIDE SEQUENCE [LARGE SCALE GENOMIC DNA]</scope>
    <source>
        <strain evidence="9 10">JEL478</strain>
    </source>
</reference>
<feature type="transmembrane region" description="Helical" evidence="8">
    <location>
        <begin position="239"/>
        <end position="262"/>
    </location>
</feature>
<dbReference type="FunFam" id="1.20.1080.10:FF:000011">
    <property type="entry name" value="Formate family transporter"/>
    <property type="match status" value="1"/>
</dbReference>
<evidence type="ECO:0000256" key="4">
    <source>
        <dbReference type="ARBA" id="ARBA00022989"/>
    </source>
</evidence>
<gene>
    <name evidence="9" type="ORF">M427DRAFT_54311</name>
</gene>
<dbReference type="InterPro" id="IPR023271">
    <property type="entry name" value="Aquaporin-like"/>
</dbReference>
<dbReference type="PROSITE" id="PS01006">
    <property type="entry name" value="FORMATE_NITRITE_TP_2"/>
    <property type="match status" value="1"/>
</dbReference>
<evidence type="ECO:0000256" key="5">
    <source>
        <dbReference type="ARBA" id="ARBA00023136"/>
    </source>
</evidence>
<sequence length="468" mass="49801">MGLYKSPHEATQSIVAYGVKKGRQTLIGHVIVRSFLAGAFIAFGGLFAVIAGGGFDPAFRTLHPGVPKLLYGFVFPVGLVAVVLEGGELFTSNIMYLTAAVLERRASLLDLLRNWILSWVFNFAGALFVAYFLTFLPDILSGASSSWGTYIISIGHKKVSADFAHLMLKGIGCNWLVCLAVCFAITAESVEGKILGIYLPIWTFVTCGFEHSVANMFFIPLAMLYSPDSITTGELFSNLLPVTIGNIIGGAVFVALPSWYLLPSSGPFAHASDEKPVPLLPMHDLVTPWHGNEISTSQGEMPEHTKLVPPLEDVRVQIDAVPPTTSALLPVPPVGEAASPLPLERYPSAPAATPFAGNSRARRPSYTVSPPPIRTGLAIGLSTQALGMRSQTWGHAPGSAIGQAVVPTASNNIEFWDGFGTVMKQVVSTTSRGMGAASLARAEEKVNHGEGDGGDDARLVKTDSTTNH</sequence>
<dbReference type="GO" id="GO:0015513">
    <property type="term" value="F:high-affinity secondary active nitrite transmembrane transporter activity"/>
    <property type="evidence" value="ECO:0007669"/>
    <property type="project" value="TreeGrafter"/>
</dbReference>
<evidence type="ECO:0000256" key="1">
    <source>
        <dbReference type="ARBA" id="ARBA00004141"/>
    </source>
</evidence>